<dbReference type="InterPro" id="IPR007110">
    <property type="entry name" value="Ig-like_dom"/>
</dbReference>
<protein>
    <recommendedName>
        <fullName evidence="9">Soluble interferon alpha/beta receptor OPG204</fullName>
    </recommendedName>
</protein>
<feature type="domain" description="Fibronectin type-III" evidence="13">
    <location>
        <begin position="3070"/>
        <end position="3165"/>
    </location>
</feature>
<feature type="domain" description="Ig-like" evidence="12">
    <location>
        <begin position="4325"/>
        <end position="4407"/>
    </location>
</feature>
<feature type="transmembrane region" description="Helical" evidence="11">
    <location>
        <begin position="5899"/>
        <end position="5930"/>
    </location>
</feature>
<keyword evidence="11" id="KW-1133">Transmembrane helix</keyword>
<feature type="domain" description="Fibronectin type-III" evidence="13">
    <location>
        <begin position="5571"/>
        <end position="5670"/>
    </location>
</feature>
<feature type="domain" description="Ig-like" evidence="12">
    <location>
        <begin position="2049"/>
        <end position="2123"/>
    </location>
</feature>
<reference evidence="14" key="1">
    <citation type="submission" date="2017-05" db="UniProtKB">
        <authorList>
            <consortium name="EnsemblMetazoa"/>
        </authorList>
    </citation>
    <scope>IDENTIFICATION</scope>
</reference>
<dbReference type="CDD" id="cd00096">
    <property type="entry name" value="Ig"/>
    <property type="match status" value="6"/>
</dbReference>
<keyword evidence="11" id="KW-0472">Membrane</keyword>
<dbReference type="InterPro" id="IPR013151">
    <property type="entry name" value="Immunoglobulin_dom"/>
</dbReference>
<dbReference type="InParanoid" id="A0A1X7VAW4"/>
<feature type="domain" description="Ig-like" evidence="12">
    <location>
        <begin position="1360"/>
        <end position="1480"/>
    </location>
</feature>
<feature type="domain" description="Fibronectin type-III" evidence="13">
    <location>
        <begin position="1711"/>
        <end position="1809"/>
    </location>
</feature>
<dbReference type="CDD" id="cd00063">
    <property type="entry name" value="FN3"/>
    <property type="match status" value="7"/>
</dbReference>
<dbReference type="InterPro" id="IPR036179">
    <property type="entry name" value="Ig-like_dom_sf"/>
</dbReference>
<evidence type="ECO:0000256" key="8">
    <source>
        <dbReference type="ARBA" id="ARBA00038761"/>
    </source>
</evidence>
<feature type="domain" description="Fibronectin type-III" evidence="13">
    <location>
        <begin position="5472"/>
        <end position="5570"/>
    </location>
</feature>
<feature type="domain" description="Ig-like" evidence="12">
    <location>
        <begin position="4425"/>
        <end position="4538"/>
    </location>
</feature>
<keyword evidence="1" id="KW-0244">Early protein</keyword>
<feature type="domain" description="Ig-like" evidence="12">
    <location>
        <begin position="892"/>
        <end position="1005"/>
    </location>
</feature>
<keyword evidence="7" id="KW-0393">Immunoglobulin domain</keyword>
<feature type="domain" description="Fibronectin type-III" evidence="13">
    <location>
        <begin position="2967"/>
        <end position="3068"/>
    </location>
</feature>
<evidence type="ECO:0000256" key="4">
    <source>
        <dbReference type="ARBA" id="ARBA00023157"/>
    </source>
</evidence>
<dbReference type="GO" id="GO:0039502">
    <property type="term" value="P:symbiont-mediated suppression of host type I interferon-mediated signaling pathway"/>
    <property type="evidence" value="ECO:0007669"/>
    <property type="project" value="UniProtKB-KW"/>
</dbReference>
<feature type="domain" description="Ig-like" evidence="12">
    <location>
        <begin position="4776"/>
        <end position="4881"/>
    </location>
</feature>
<feature type="domain" description="Ig-like" evidence="12">
    <location>
        <begin position="2747"/>
        <end position="2857"/>
    </location>
</feature>
<keyword evidence="6" id="KW-0922">Interferon antiviral system evasion</keyword>
<feature type="domain" description="Ig-like" evidence="12">
    <location>
        <begin position="1912"/>
        <end position="2027"/>
    </location>
</feature>
<proteinExistence type="predicted"/>
<feature type="domain" description="Ig-like" evidence="12">
    <location>
        <begin position="5254"/>
        <end position="5354"/>
    </location>
</feature>
<dbReference type="InterPro" id="IPR003961">
    <property type="entry name" value="FN3_dom"/>
</dbReference>
<feature type="domain" description="Ig-like" evidence="12">
    <location>
        <begin position="4104"/>
        <end position="4194"/>
    </location>
</feature>
<evidence type="ECO:0000256" key="2">
    <source>
        <dbReference type="ARBA" id="ARBA00022632"/>
    </source>
</evidence>
<feature type="domain" description="Ig-like" evidence="12">
    <location>
        <begin position="2385"/>
        <end position="2486"/>
    </location>
</feature>
<dbReference type="SUPFAM" id="SSF49265">
    <property type="entry name" value="Fibronectin type III"/>
    <property type="match status" value="5"/>
</dbReference>
<dbReference type="SUPFAM" id="SSF48726">
    <property type="entry name" value="Immunoglobulin"/>
    <property type="match status" value="17"/>
</dbReference>
<dbReference type="OrthoDB" id="114660at2759"/>
<feature type="domain" description="Ig-like" evidence="12">
    <location>
        <begin position="2613"/>
        <end position="2743"/>
    </location>
</feature>
<dbReference type="PANTHER" id="PTHR11890">
    <property type="entry name" value="INTERLEUKIN-1 RECEPTOR FAMILY MEMBER"/>
    <property type="match status" value="1"/>
</dbReference>
<feature type="domain" description="Ig-like" evidence="12">
    <location>
        <begin position="444"/>
        <end position="544"/>
    </location>
</feature>
<feature type="domain" description="Ig-like" evidence="12">
    <location>
        <begin position="2145"/>
        <end position="2251"/>
    </location>
</feature>
<organism evidence="14">
    <name type="scientific">Amphimedon queenslandica</name>
    <name type="common">Sponge</name>
    <dbReference type="NCBI Taxonomy" id="400682"/>
    <lineage>
        <taxon>Eukaryota</taxon>
        <taxon>Metazoa</taxon>
        <taxon>Porifera</taxon>
        <taxon>Demospongiae</taxon>
        <taxon>Heteroscleromorpha</taxon>
        <taxon>Haplosclerida</taxon>
        <taxon>Niphatidae</taxon>
        <taxon>Amphimedon</taxon>
    </lineage>
</organism>
<feature type="domain" description="Fibronectin type-III" evidence="13">
    <location>
        <begin position="5785"/>
        <end position="5891"/>
    </location>
</feature>
<feature type="domain" description="Fibronectin type-III" evidence="13">
    <location>
        <begin position="1811"/>
        <end position="1909"/>
    </location>
</feature>
<feature type="domain" description="Ig-like" evidence="12">
    <location>
        <begin position="3996"/>
        <end position="4093"/>
    </location>
</feature>
<feature type="domain" description="Ig-like" evidence="12">
    <location>
        <begin position="1252"/>
        <end position="1342"/>
    </location>
</feature>
<feature type="domain" description="Ig-like" evidence="12">
    <location>
        <begin position="1010"/>
        <end position="1115"/>
    </location>
</feature>
<dbReference type="SMART" id="SM00409">
    <property type="entry name" value="IG"/>
    <property type="match status" value="36"/>
</dbReference>
<feature type="domain" description="Ig-like" evidence="12">
    <location>
        <begin position="2263"/>
        <end position="2368"/>
    </location>
</feature>
<evidence type="ECO:0000256" key="11">
    <source>
        <dbReference type="SAM" id="Phobius"/>
    </source>
</evidence>
<feature type="domain" description="Ig-like" evidence="12">
    <location>
        <begin position="4212"/>
        <end position="4296"/>
    </location>
</feature>
<feature type="domain" description="Ig-like" evidence="12">
    <location>
        <begin position="4658"/>
        <end position="4771"/>
    </location>
</feature>
<feature type="domain" description="Ig-like" evidence="12">
    <location>
        <begin position="5124"/>
        <end position="5246"/>
    </location>
</feature>
<dbReference type="InterPro" id="IPR013783">
    <property type="entry name" value="Ig-like_fold"/>
</dbReference>
<feature type="domain" description="Ig-like" evidence="12">
    <location>
        <begin position="4898"/>
        <end position="4999"/>
    </location>
</feature>
<feature type="domain" description="Ig-like" evidence="12">
    <location>
        <begin position="1503"/>
        <end position="1601"/>
    </location>
</feature>
<evidence type="ECO:0000259" key="12">
    <source>
        <dbReference type="PROSITE" id="PS50835"/>
    </source>
</evidence>
<feature type="domain" description="Ig-like" evidence="12">
    <location>
        <begin position="1132"/>
        <end position="1233"/>
    </location>
</feature>
<evidence type="ECO:0000256" key="10">
    <source>
        <dbReference type="ARBA" id="ARBA00045444"/>
    </source>
</evidence>
<keyword evidence="2" id="KW-1090">Inhibition of host innate immune response by virus</keyword>
<keyword evidence="4" id="KW-1015">Disulfide bond</keyword>
<dbReference type="Pfam" id="PF00047">
    <property type="entry name" value="ig"/>
    <property type="match status" value="3"/>
</dbReference>
<feature type="domain" description="Ig-like" evidence="12">
    <location>
        <begin position="335"/>
        <end position="438"/>
    </location>
</feature>
<feature type="domain" description="Ig-like" evidence="12">
    <location>
        <begin position="2505"/>
        <end position="2595"/>
    </location>
</feature>
<feature type="domain" description="Ig-like" evidence="12">
    <location>
        <begin position="796"/>
        <end position="870"/>
    </location>
</feature>
<comment type="subunit">
    <text evidence="8">Interacts with host IFNA1.</text>
</comment>
<feature type="domain" description="Fibronectin type-III" evidence="13">
    <location>
        <begin position="3177"/>
        <end position="3277"/>
    </location>
</feature>
<accession>A0A1X7VAW4</accession>
<evidence type="ECO:0000256" key="6">
    <source>
        <dbReference type="ARBA" id="ARBA00023258"/>
    </source>
</evidence>
<feature type="domain" description="Ig-like" evidence="12">
    <location>
        <begin position="4562"/>
        <end position="4652"/>
    </location>
</feature>
<feature type="domain" description="Ig-like" evidence="12">
    <location>
        <begin position="657"/>
        <end position="774"/>
    </location>
</feature>
<dbReference type="InterPro" id="IPR003598">
    <property type="entry name" value="Ig_sub2"/>
</dbReference>
<dbReference type="PROSITE" id="PS50853">
    <property type="entry name" value="FN3"/>
    <property type="match status" value="9"/>
</dbReference>
<evidence type="ECO:0000313" key="14">
    <source>
        <dbReference type="EnsemblMetazoa" id="Aqu2.1.36667_001"/>
    </source>
</evidence>
<dbReference type="Pfam" id="PF00041">
    <property type="entry name" value="fn3"/>
    <property type="match status" value="5"/>
</dbReference>
<feature type="domain" description="Ig-like" evidence="12">
    <location>
        <begin position="557"/>
        <end position="639"/>
    </location>
</feature>
<feature type="domain" description="Ig-like" evidence="12">
    <location>
        <begin position="3754"/>
        <end position="3869"/>
    </location>
</feature>
<dbReference type="InterPro" id="IPR003599">
    <property type="entry name" value="Ig_sub"/>
</dbReference>
<feature type="domain" description="Fibronectin type-III" evidence="13">
    <location>
        <begin position="5682"/>
        <end position="5780"/>
    </location>
</feature>
<feature type="domain" description="Ig-like" evidence="12">
    <location>
        <begin position="3875"/>
        <end position="3970"/>
    </location>
</feature>
<dbReference type="InterPro" id="IPR015621">
    <property type="entry name" value="IL-1_rcpt_fam"/>
</dbReference>
<feature type="domain" description="Ig-like" evidence="12">
    <location>
        <begin position="227"/>
        <end position="324"/>
    </location>
</feature>
<dbReference type="PROSITE" id="PS50835">
    <property type="entry name" value="IG_LIKE"/>
    <property type="match status" value="35"/>
</dbReference>
<evidence type="ECO:0000256" key="1">
    <source>
        <dbReference type="ARBA" id="ARBA00022518"/>
    </source>
</evidence>
<keyword evidence="5" id="KW-0325">Glycoprotein</keyword>
<feature type="domain" description="Ig-like" evidence="12">
    <location>
        <begin position="109"/>
        <end position="196"/>
    </location>
</feature>
<dbReference type="eggNOG" id="KOG3510">
    <property type="taxonomic scope" value="Eukaryota"/>
</dbReference>
<evidence type="ECO:0000256" key="9">
    <source>
        <dbReference type="ARBA" id="ARBA00041012"/>
    </source>
</evidence>
<sequence>MPLDHSSSFSLTCTLTLAPEVNDTMAEMLWKSPDLIPFNSTTDGGIILDSLEPTIISVNDSVVYTLTLNFSSLQASQVGEYVCRAFLDDGIDIITITSNYSVSVLVPTPVITTSLNTTGLIFESNDIQLLCIVTITPLNVNQTVNISWFGPNGLITMNDAQYDMSTRMINSSNYESSFTFTTTLSDNGTDYYCTASVGPACNVNELIVPTTARSTNSTVMVEIVPLPMISIVHIGIPVTGDPFQLACTGTAPANVSSIATVSVQWVLDSTVFTNDTLEGVTVTNSGSMATLSFSSLNASTHERDDYTCVATLSISDVPATKTASTTHNLLTLINPIVSIFSSHPVFAGQLYVLSCTVTFVAGDFDLNITWLDGNGNKLKGQNGIRFNLVTVSNTVKKYDYIFNSLSYSDIGVYTCHAILNVGIDNNDLLDGNRSATVSIIIPLPQVSVYPDGNSPFICGTVRTVRCSVVFTPPLPTNPNVSFTVFKDGNKVSFENSSRLIAVQTETTGTLTFHPLNFSDAGNYTCTATVRDGANNSLIKSSSASDEYIATIQAIPVPNITFTTTTGRSLGEILTINCTVDMLDELYNNNVISSIVRKGELIASATGSGDTTAMIMINSLRSSDAGEYQCIVNITQPDIDYEFNGMETTQVILTLPTPSVIVEYNATGHLVDGELAEGQFLDIMCIADISQYIDIDISVSFSMIWRRNNTILTNGSDFTISPPVMTNNQYTGVLRINSLRDELDNGASYNCSVSVAPNTPNVIAANNNSNAVTLTVSRFNYNHVSVTLTTLSVPVAGDVFNLSCVIAVPPNFVEDLTSVRWTYDLQASQDVTSENNDATLVPVVRNGNIFTSVLTLDPVKTTDARRYYCQAAIYAFSYVDRTDRDLIVQISPPSVSIAADPPTDPIYESTGYFLTCTATVNTIIVDTPVTASVVWTDPSGNVIPTNEARRQVIPPTGNSLVSMLLFLPIDTGHNNDGGTYTCQMTINSGNSLIASSQATNTTLDVTVESLPPMTVDFSSVGSVEVGQSLTITCTVTTVERLVVTPMITFIKMNDTDMEMLSNLNRPYSITTDDTGSVTNYTLILNPVRFEDAGMYTCMAEFNVTGSNNTNDPSTATYDYQEDSDTLNLIVDFPPVIVTISKERNNILYAGTPFFIKCDIMLDLLVTIPVSVTNKWTRDGTNVPMGSSDATITVDLNMINTLHYNATLMFYPLDNADDSGMYTCNIEVTAPNSYTYLRNTTTSANTFITVFANPRPVVEIVTMGMAEPGEEYMLNCTVTVVDRLIVSPVITWTKRSANNVISVPPVLMNVSNAMSSFYLRFSSLNTSDAGLYTCEASINVSQISIVARSDDTSNLPLKIPIPAVDVSRSRDSNLLAGSNLILTCDISVDPNVDTPFTVNVTWNMINQQIMSSGDNEDEIDPNVMMFADTNRVNISSVMMRSGFNEYRSTVNFTTLSSTEDSGTYTCIATIEPAPAYEYVTTSDTNHMSVELIVTDPMIGNFSISPDSFLGLETSCPDSYPYDNFTLTCTVTKPTIIIPNLVIAWTHNGTIETGTVTTTENATTTVVTNKLSFSSSTASDSGTYRCTASINSTTIMTSEERIVTIKSQSLPVSATNVTATPGTTTAAVSFIIPNIAYTPETYSVKYTGAILQTTQATSIIKMSSNNITAIHEEFMIMLTVLEEDNTYTYTVDSTNCLGTTSTAEMSFRTLPTLPVASPIDCANITFLPRNVTLAWTAPTLIDQNGTPVGYYLACMDTNGVSINGLSPTQSLTNTMFTITDVMPFTGYTCNLSFINVVGEGPSTQCTFETAQDKPIDSPRNFTSTPNKTAITFTWANPATPNGIIIKYSLNIIEQNTLRRHNYTILVADNQTTVTQLVDGFSPYQNYTASVSASTIIGAGPVATTAGRTLPDIPDPSVIVEYDATGHLVDGELAEGQFLDIICIADISQYIDTSVSVTMSWRRNNTVLTNGSDFTISPPVMTNNQYTGVLHINSLRDELDNGASYNCSASVTPNTPIIIAGNDNSSAVTLTVARFDINHVAVSINIPFVPVAGDVFNLSCVIVVPPNFVENLTSVRWTYDLEAFQDVTSENNDATLVPVVRDRNIFTSVLTLDPVKTTDARQYYCQAAIAVFGIVDRTNRDFTVQVPPPSVSIVADPPTGPIYESTGYFLTCTATVNTTIVDTPVTASVVWTDPSGNVIPTNETRCRVIPPTSNSLVSMLLFQPIDTGQNNDGGTYTCQMIINSGSSLLASSQATNTTLDVTVESLPPMTVDFSSDGSVEVGQSLTITCTIITVERLVVTPLISFFKLNNTDIDVLSNLNRPYSITIDETGSVTNYTLILDPVRFEDAGMYTCMAEFNVTGFNNTDDPTTATYDYQEANDVFNLTVEFPPVIVTISKERDDTLYAGTSFFIKCDIMLDPLVTIPVTVTNQWTRDGTNVPMGSSDATITEGLNMINTLHYNATLMFYPLDNADDSGMYTCNVEVTAPNSYTYLMNTSTNANSSITVMATPSPVVEIVTMGIAEPGEEYMLNCTVTVVDRLIVSPVITWTKRSVNKVISVSPVLMTISNVKSSLYLNFSSLNTSDAGLYTCEASINVSQISMVARNNDTSNLPLEIPIPSVDVSQSRENYLLAGSNLVLTCDTSVDPNVDTSFTVNVAWSMTDQQIMSSGDFKDESDTNSVILADTDRVNISSVMMRSGFNEYRSTVNFITLSSIEDSGTYTCIVTIVPAPAYEYVMTSDTNNMNVKLTVTDPMIGSFSASPNSFLGLETSCPDSDPYDNFTLTCRATKPTIVIPNLVIAWTHNGTLETGTVTTTGKSMTTAVTNTLSFDSSTASNSGTYKCTASITIPDSTDITTSEESTVTIRSQSLPVPATNVKVTPGTTTAAISFIIPNIAYTPETYSVKYTGAILQTTQATSIIRMSSSNITAINEEFMIMLTGLEEDNTYAYTVDSTNCLGTTSTVEMSFRTLQALPNAFPVDCANVTFLSSNVTLAWTAPALVGHNGAPVGYNLACMSTNGVTVNGLRPTQSSTNTMFTITDVMPFTGYTCDLSFINVVGQGPSTQCTFETAQDKPSDSPQNFTSTTNKAVVTLTWTKPAIPNGIIIKYSLNVINQNTLRRHNYTILVAVNHTTMTHSVDGFSPYQNYTASVSASTIIGAGPVATTAGRTLPDIPSSPHLVVSPVVINNLTVAYTVPVLDETTINITWSLPSHPNGELTGFIVRIATDAIISPNNVPFEPGKAVHTLIFKGLKGMIPYYISVVAVNQVGEGNLVATLTAIVFTKADSSVTVSPSNVQAMRVGDTIVLSWDPVTLEEAKGFFVYSIRSTPDDGSTSSTLRQTNTRTISVAYDTTSVNITDTEPQLAYTVNISILLLSNAGLIEGPVNLVPSSFLYICRPCDPKSTSETNMHGIKGKVYYVDDTDGPANGGDDDIGSDVRLFLGEENVTIANFSMIAGGLFHDIDFDSPDGIATNSAIGADGQNDGLWCQSSLNQNMIGTWYYPDGTTVPLGSGSPLLANNTATGQIGLLRNGEIGSIQGLYSCVIPNEDGINQTLYIAAYGNGDFYKDHELPMIDGSSLSFQLLSSVDADPPMFSLSFNVTNRSPTIVTCSVDNGNQFNVTDNDLIRTVTPVDNDVQVQVLIIFRMRVSGLYKCSVTSDRITTTPLVSATMAVRNITVTESPSNFTYSRDSLLSVTLDWSPSAMISVTPHYHVFVNVSNGIIIMNDDTTNTELFFSLRPDNEYNIILVATGEDLPSEIITVTVPQVVSIDIQGPVMMPLDHSSSFSLTCTLTLDPEVNDTMIEMFWTNPDLILFNSTTDGDIVLNTLEPTMISAIDSVVYTLTLNFSSLQASQVGKYVCEALLNDGFDAISVTSNYSVSVQVPTPVVISSVDTKGRIFESNDVQLLCFVTITPLDVNHTVSINWFGPNGLITMNDTWYDISAEIINSTNCESNLTFNASLSDNGTDYYCTASVGPASNVNGFELIIPSDIATSTNNTITVEIVPLPTVLSNGNGIPVTGDSFQLVCTGTAPANVSSIATVSVQWLLDSTVFTNDTLEGVTVTNSGSIATLSFSSLNASTHERDNYTCVAILSIPDVPATKTASTSHNLLTLTNPIVSISSNPPVFADQLYSLNCTVIIVAGDLNITWFNSSGNEFVEGNGISFNLVIVSETIQKYDLIFNSLDYSNIGVYTCQAGLTVDRDNVSFNGFGSANTTVDIIIPLPQVSISPDDNSTFIYGTVRTVSCSVVFTPPLPTNPNVSFTVFKDGDKVLFENSSRLIAVQTETTGALTFQPLNFSDAGNYTCTATVRDGANDPLIIPSSASDEYIATVQAIPVPNITITTTTGRLLGESLTINCTVDVLDEQYNIDVNISIVKNEELIASSTGSGDTIAIDTINTLKASDAGDYQCIVNITQSDIDYEFNGMESTEVMLKIPTPSVIVEYNATGNLVDGELAEGQFLDIMCIADISQYIDTSVSVTMSWRRNNTVLTNGSDFTISPPVMTNNQYTGVLRINSLRDELDNGASYNCSVSVTPNSPFVLPGNDNSSAVTLTVARFDVNHVDISINIPSVPVAGDVFNLSCVIVVPPNFVENFSYIRWTYDLEASQDVTSENNDATLVPVVRNGNIFTSVLTLDPVKTTDARQYYCQAAIAVFGIVDRTNRDLTVQVPPPSVSIVADPPTGPIYESTGYLLTCTATVNTTIVDTPVTASVVWTDPSGNIIPTNETRRQVIPPTGNSLVSMLLFQPIDTGLNNDEGTYTCQMIINSGNSFIISSQPTNTTLDVTVESLPPMTLNCSSVGSVEVGQSLTITCTITTVERLVVTPLITFTKINDTNMEMLSNLNRPYTITSDDTGSVTNYTLILDPVRFEDAGMYTCMAEFNVTGFNNTDDPSTATYDYQEANDIFNLIVNFPPVTVTISKERDDTLYAGTSFFIKCDIMLDLLVTIPVTVTNQWTRDGTNVPMGSSDATITEGLNMINTSHYNATLMFYPLDNADDSGMYTCNVEVTAPNSYTYLRNTSANANMSMTVFAIPMPVVGIVTIGIAEPGEEYMLNCTVTVVDRLIVSPVITWTKRSANNVISVSPVLMNVSNVSISLYLRFSSLNTSDAGLYTCEASINVSQISMVARSNEFWNLPLRIPISSIYKSQSRDSNFLAGTSLILTCDISVDPNVDTPFTVNVTWNMTHQHIENGNDDSHIVILADTDRVNISSVMMRSGFNEYRSTVNFTTLSSTEDSGTYTCIATIVPAPAYEYVMASSATINFNFTITDPTIIYAFTNSFLGLETSCPDSDPYDNFTLTCTATKPTIVIPNLVIAWTHNGTLETGTVTTTENTTTTTVTNTLSFPTSRSSDSGTYRCTASITIPDSTDITTCEESTVTIRRQSLPVPATDVTATPGATTAAISFIIPNIAYTPETYSVKYTGAILQTTEATSIIRMNSSNISAINEEFMIMLTALEEDNTYTYTVVSTNCLGTTSTAEMSFRTLPTLPMASPMDCANITFLPHNVTLAWTAPALIDQNGAPVGYNLACMNTNGVSVNGLSPTQTSTNTMFTITDVMPFTGYTCYLSFINVVEEGPTTQCTFETAQDKPSNIPQNFTSTSDKTTITFTWTKPATPNGIIIKYLLNIIEQNILRRHNYTILVAVNQTTVTQLVDGLSPYQNYTASVSASTIIGAGPVATTAGRTLPDTPSSPLLVVSPVVINNLTVAYTVPVVNETTINITWSLPSHPNGELTGFIVRIATDAITSERYSIFMIDKALYTLIYGGLKSGVPYYVSVVAVNQVGEGNSATAIVFTKAESSARILPSNVQAMRIGDTIVLSWDPVTLEEAKGFFVYSIRSTPDDGSTSSTLRQTNTRTISVAYDTTSVNITDTEPQLAYTVSISALLLTDVEIVEGPAVIIVSPSNNTSTTTTSTNSTLSVLVISGIVSALVVIIALVLVIVCVTCVIIYRKKFRSYDISKTDVDITPNAGYGMINTVKNTTTENEDGVYETMGTSDQHYEPIEAPAPHSLVARALRIAESSK</sequence>
<dbReference type="InterPro" id="IPR036116">
    <property type="entry name" value="FN3_sf"/>
</dbReference>
<keyword evidence="3" id="KW-1114">Inhibition of host interferon signaling pathway by virus</keyword>
<feature type="domain" description="Ig-like" evidence="12">
    <location>
        <begin position="5020"/>
        <end position="5108"/>
    </location>
</feature>
<evidence type="ECO:0000256" key="7">
    <source>
        <dbReference type="ARBA" id="ARBA00023319"/>
    </source>
</evidence>
<keyword evidence="11" id="KW-0812">Transmembrane</keyword>
<evidence type="ECO:0000259" key="13">
    <source>
        <dbReference type="PROSITE" id="PS50853"/>
    </source>
</evidence>
<dbReference type="Gene3D" id="2.60.40.10">
    <property type="entry name" value="Immunoglobulins"/>
    <property type="match status" value="28"/>
</dbReference>
<evidence type="ECO:0000256" key="3">
    <source>
        <dbReference type="ARBA" id="ARBA00022830"/>
    </source>
</evidence>
<keyword evidence="2" id="KW-0945">Host-virus interaction</keyword>
<dbReference type="SMART" id="SM00408">
    <property type="entry name" value="IGc2"/>
    <property type="match status" value="17"/>
</dbReference>
<keyword evidence="2" id="KW-0899">Viral immunoevasion</keyword>
<comment type="function">
    <text evidence="10">Counteracts the antiviral effects of host IFN-alpha/beta and key IFN-inducible proteins involved in viral RNA degradation suxh as host OAS1. Acts as a soluble IFN-alpha receptor and thus inhibits the interaction between host IFN-alpha and its receptor.</text>
</comment>
<dbReference type="PANTHER" id="PTHR11890:SF44">
    <property type="entry name" value="X-LINKED INTERLEUKIN-1 RECEPTOR ACCESSORY PROTEIN-LIKE 2"/>
    <property type="match status" value="1"/>
</dbReference>
<name>A0A1X7VAW4_AMPQE</name>
<evidence type="ECO:0000256" key="5">
    <source>
        <dbReference type="ARBA" id="ARBA00023180"/>
    </source>
</evidence>
<dbReference type="EnsemblMetazoa" id="Aqu2.1.36667_001">
    <property type="protein sequence ID" value="Aqu2.1.36667_001"/>
    <property type="gene ID" value="Aqu2.1.36667"/>
</dbReference>
<dbReference type="SMART" id="SM00060">
    <property type="entry name" value="FN3"/>
    <property type="match status" value="14"/>
</dbReference>